<dbReference type="KEGG" id="kng:KNAG_0H03650"/>
<name>J7S8W4_HUIN7</name>
<evidence type="ECO:0000313" key="3">
    <source>
        <dbReference type="Proteomes" id="UP000006310"/>
    </source>
</evidence>
<dbReference type="FunFam" id="3.30.420.40:FF:000050">
    <property type="entry name" value="Actin, alpha skeletal muscle"/>
    <property type="match status" value="1"/>
</dbReference>
<reference evidence="3" key="2">
    <citation type="submission" date="2012-08" db="EMBL/GenBank/DDBJ databases">
        <title>Genome sequence of Kazachstania naganishii.</title>
        <authorList>
            <person name="Gordon J.L."/>
            <person name="Armisen D."/>
            <person name="Proux-Wera E."/>
            <person name="OhEigeartaigh S.S."/>
            <person name="Byrne K.P."/>
            <person name="Wolfe K.H."/>
        </authorList>
    </citation>
    <scope>NUCLEOTIDE SEQUENCE [LARGE SCALE GENOMIC DNA]</scope>
    <source>
        <strain evidence="3">ATCC MYA-139 / BCRC 22969 / CBS 8797 / CCRC 22969 / KCTC 17520 / NBRC 10181 / NCYC 3082</strain>
    </source>
</reference>
<dbReference type="Gene3D" id="3.90.640.10">
    <property type="entry name" value="Actin, Chain A, domain 4"/>
    <property type="match status" value="1"/>
</dbReference>
<reference evidence="2 3" key="1">
    <citation type="journal article" date="2011" name="Proc. Natl. Acad. Sci. U.S.A.">
        <title>Evolutionary erosion of yeast sex chromosomes by mating-type switching accidents.</title>
        <authorList>
            <person name="Gordon J.L."/>
            <person name="Armisen D."/>
            <person name="Proux-Wera E."/>
            <person name="Oheigeartaigh S.S."/>
            <person name="Byrne K.P."/>
            <person name="Wolfe K.H."/>
        </authorList>
    </citation>
    <scope>NUCLEOTIDE SEQUENCE [LARGE SCALE GENOMIC DNA]</scope>
    <source>
        <strain evidence="3">ATCC MYA-139 / BCRC 22969 / CBS 8797 / CCRC 22969 / KCTC 17520 / NBRC 10181 / NCYC 3082</strain>
    </source>
</reference>
<proteinExistence type="inferred from homology"/>
<dbReference type="PRINTS" id="PR00190">
    <property type="entry name" value="ACTIN"/>
</dbReference>
<dbReference type="OrthoDB" id="5132116at2759"/>
<dbReference type="HOGENOM" id="CLU_027965_0_2_1"/>
<evidence type="ECO:0000313" key="2">
    <source>
        <dbReference type="EMBL" id="CCK71779.1"/>
    </source>
</evidence>
<dbReference type="STRING" id="1071383.J7S8W4"/>
<dbReference type="InterPro" id="IPR020902">
    <property type="entry name" value="Actin/actin-like_CS"/>
</dbReference>
<dbReference type="OMA" id="YTTWTGG"/>
<dbReference type="Pfam" id="PF00022">
    <property type="entry name" value="Actin"/>
    <property type="match status" value="1"/>
</dbReference>
<dbReference type="Proteomes" id="UP000006310">
    <property type="component" value="Chromosome 8"/>
</dbReference>
<dbReference type="EMBL" id="HE978321">
    <property type="protein sequence ID" value="CCK71779.1"/>
    <property type="molecule type" value="Genomic_DNA"/>
</dbReference>
<dbReference type="RefSeq" id="XP_022466024.1">
    <property type="nucleotide sequence ID" value="XM_022609648.1"/>
</dbReference>
<accession>J7S8W4</accession>
<dbReference type="SUPFAM" id="SSF53067">
    <property type="entry name" value="Actin-like ATPase domain"/>
    <property type="match status" value="2"/>
</dbReference>
<protein>
    <recommendedName>
        <fullName evidence="4">Actin-2</fullName>
    </recommendedName>
</protein>
<dbReference type="Gene3D" id="3.30.420.40">
    <property type="match status" value="2"/>
</dbReference>
<gene>
    <name evidence="2" type="primary">KNAG0H03650</name>
    <name evidence="2" type="ordered locus">KNAG_0H03650</name>
</gene>
<comment type="similarity">
    <text evidence="1">Belongs to the actin family.</text>
</comment>
<organism evidence="2 3">
    <name type="scientific">Huiozyma naganishii (strain ATCC MYA-139 / BCRC 22969 / CBS 8797 / KCTC 17520 / NBRC 10181 / NCYC 3082 / Yp74L-3)</name>
    <name type="common">Yeast</name>
    <name type="synonym">Kazachstania naganishii</name>
    <dbReference type="NCBI Taxonomy" id="1071383"/>
    <lineage>
        <taxon>Eukaryota</taxon>
        <taxon>Fungi</taxon>
        <taxon>Dikarya</taxon>
        <taxon>Ascomycota</taxon>
        <taxon>Saccharomycotina</taxon>
        <taxon>Saccharomycetes</taxon>
        <taxon>Saccharomycetales</taxon>
        <taxon>Saccharomycetaceae</taxon>
        <taxon>Huiozyma</taxon>
    </lineage>
</organism>
<dbReference type="AlphaFoldDB" id="J7S8W4"/>
<dbReference type="SMART" id="SM00268">
    <property type="entry name" value="ACTIN"/>
    <property type="match status" value="1"/>
</dbReference>
<evidence type="ECO:0008006" key="4">
    <source>
        <dbReference type="Google" id="ProtNLM"/>
    </source>
</evidence>
<dbReference type="GeneID" id="34527511"/>
<evidence type="ECO:0000256" key="1">
    <source>
        <dbReference type="RuleBase" id="RU000487"/>
    </source>
</evidence>
<dbReference type="InterPro" id="IPR004000">
    <property type="entry name" value="Actin"/>
</dbReference>
<dbReference type="PROSITE" id="PS01132">
    <property type="entry name" value="ACTINS_ACT_LIKE"/>
    <property type="match status" value="1"/>
</dbReference>
<dbReference type="PANTHER" id="PTHR11937">
    <property type="entry name" value="ACTIN"/>
    <property type="match status" value="1"/>
</dbReference>
<dbReference type="InterPro" id="IPR043129">
    <property type="entry name" value="ATPase_NBD"/>
</dbReference>
<sequence>MADDSFSTLYNQPVVLDNGSAILKAGFSGDETPAILEYTMAGKPRYKKVMTTGLEDRTFVGNEAQRLRGLLALRRPISRGEVTNWDDMELLWSHIFYSKLQLGQGNSQIGDHPLLITEAPLNSTKNRETMCEILYETFNFDALYVAHPAVLSLYATGQTTGCVLECGEGYSASTPVYQGFALPSSIRRIDIGGRDITQELQFYIRKSTGLSLFSNSEQEIVRTIKEKANYVALDYKFEEEKFFIHERENTSTVKLPDGQELTFGKGKYRTSEILFQPQLIGSECVSVPEMLLESINKVDMDLRTQLLENIVLSGGTTMLKGFDQRTMSETKKMLPKHTKVKIRSLAERSYIAWIGGSILSGLYGFRNLWLTREMYEEDPSMVHRKFL</sequence>
<dbReference type="eggNOG" id="KOG0676">
    <property type="taxonomic scope" value="Eukaryota"/>
</dbReference>
<keyword evidence="3" id="KW-1185">Reference proteome</keyword>